<dbReference type="PANTHER" id="PTHR43690">
    <property type="entry name" value="NARDILYSIN"/>
    <property type="match status" value="1"/>
</dbReference>
<name>A0A8C0GZ00_CHEAB</name>
<dbReference type="AlphaFoldDB" id="A0A8C0GZ00"/>
<evidence type="ECO:0000313" key="4">
    <source>
        <dbReference type="Proteomes" id="UP000694404"/>
    </source>
</evidence>
<protein>
    <recommendedName>
        <fullName evidence="2">Coenzyme PQQ synthesis protein F-like C-terminal lobe domain-containing protein</fullName>
    </recommendedName>
</protein>
<evidence type="ECO:0000313" key="3">
    <source>
        <dbReference type="Ensembl" id="ENSCABP00000016312.1"/>
    </source>
</evidence>
<dbReference type="Gene3D" id="3.30.830.10">
    <property type="entry name" value="Metalloenzyme, LuxS/M16 peptidase-like"/>
    <property type="match status" value="1"/>
</dbReference>
<evidence type="ECO:0000256" key="1">
    <source>
        <dbReference type="ARBA" id="ARBA00022723"/>
    </source>
</evidence>
<dbReference type="InterPro" id="IPR054734">
    <property type="entry name" value="PqqF-like_C_4"/>
</dbReference>
<keyword evidence="4" id="KW-1185">Reference proteome</keyword>
<dbReference type="Ensembl" id="ENSCABT00000017876.1">
    <property type="protein sequence ID" value="ENSCABP00000016312.1"/>
    <property type="gene ID" value="ENSCABG00000012120.1"/>
</dbReference>
<evidence type="ECO:0000259" key="2">
    <source>
        <dbReference type="Pfam" id="PF22456"/>
    </source>
</evidence>
<reference evidence="3" key="2">
    <citation type="submission" date="2025-09" db="UniProtKB">
        <authorList>
            <consortium name="Ensembl"/>
        </authorList>
    </citation>
    <scope>IDENTIFICATION</scope>
</reference>
<dbReference type="InterPro" id="IPR011249">
    <property type="entry name" value="Metalloenz_LuxS/M16"/>
</dbReference>
<feature type="domain" description="Coenzyme PQQ synthesis protein F-like C-terminal lobe" evidence="2">
    <location>
        <begin position="3"/>
        <end position="99"/>
    </location>
</feature>
<sequence>MHMEEPCFNFLRTKQTLGYHVYPTCRNTSGILGFSVTVTTQATKNNSELVDKKIEEFLLYFEGRMRLLTEKAFRTQVSALIHIKECEDSCLGEEVDRNWNEIMTQQYLFDRLAHEVEALQSLTKSDLVDWFQAHRGKERKALSIHVVGFGEQEGDSGVQQSVLSEIYQLTFLPPSSYMKNTSYIRDIRNFTLMLNLLPYHKILK</sequence>
<dbReference type="OMA" id="EDTFASH"/>
<dbReference type="PANTHER" id="PTHR43690:SF18">
    <property type="entry name" value="INSULIN-DEGRADING ENZYME-RELATED"/>
    <property type="match status" value="1"/>
</dbReference>
<keyword evidence="1" id="KW-0479">Metal-binding</keyword>
<dbReference type="InterPro" id="IPR050626">
    <property type="entry name" value="Peptidase_M16"/>
</dbReference>
<dbReference type="Proteomes" id="UP000694404">
    <property type="component" value="Unplaced"/>
</dbReference>
<dbReference type="Pfam" id="PF22456">
    <property type="entry name" value="PqqF-like_C_4"/>
    <property type="match status" value="1"/>
</dbReference>
<dbReference type="SUPFAM" id="SSF63411">
    <property type="entry name" value="LuxS/MPP-like metallohydrolase"/>
    <property type="match status" value="1"/>
</dbReference>
<accession>A0A8C0GZ00</accession>
<dbReference type="GeneTree" id="ENSGT00940000155026"/>
<organism evidence="3 4">
    <name type="scientific">Chelonoidis abingdonii</name>
    <name type="common">Abingdon island giant tortoise</name>
    <name type="synonym">Testudo abingdonii</name>
    <dbReference type="NCBI Taxonomy" id="106734"/>
    <lineage>
        <taxon>Eukaryota</taxon>
        <taxon>Metazoa</taxon>
        <taxon>Chordata</taxon>
        <taxon>Craniata</taxon>
        <taxon>Vertebrata</taxon>
        <taxon>Euteleostomi</taxon>
        <taxon>Archelosauria</taxon>
        <taxon>Testudinata</taxon>
        <taxon>Testudines</taxon>
        <taxon>Cryptodira</taxon>
        <taxon>Durocryptodira</taxon>
        <taxon>Testudinoidea</taxon>
        <taxon>Testudinidae</taxon>
        <taxon>Chelonoidis</taxon>
    </lineage>
</organism>
<reference evidence="3" key="1">
    <citation type="submission" date="2025-08" db="UniProtKB">
        <authorList>
            <consortium name="Ensembl"/>
        </authorList>
    </citation>
    <scope>IDENTIFICATION</scope>
</reference>
<proteinExistence type="predicted"/>
<dbReference type="GO" id="GO:0046872">
    <property type="term" value="F:metal ion binding"/>
    <property type="evidence" value="ECO:0007669"/>
    <property type="project" value="UniProtKB-KW"/>
</dbReference>